<protein>
    <submittedName>
        <fullName evidence="10">Binds Sin3p in two-hybrid assay</fullName>
    </submittedName>
</protein>
<dbReference type="Gene3D" id="4.10.240.10">
    <property type="entry name" value="Zn(2)-C6 fungal-type DNA-binding domain"/>
    <property type="match status" value="1"/>
</dbReference>
<dbReference type="GO" id="GO:0005634">
    <property type="term" value="C:nucleus"/>
    <property type="evidence" value="ECO:0007669"/>
    <property type="project" value="UniProtKB-SubCell"/>
</dbReference>
<dbReference type="GO" id="GO:0008270">
    <property type="term" value="F:zinc ion binding"/>
    <property type="evidence" value="ECO:0007669"/>
    <property type="project" value="InterPro"/>
</dbReference>
<dbReference type="SUPFAM" id="SSF57701">
    <property type="entry name" value="Zn2/Cys6 DNA-binding domain"/>
    <property type="match status" value="1"/>
</dbReference>
<evidence type="ECO:0000256" key="8">
    <source>
        <dbReference type="SAM" id="Phobius"/>
    </source>
</evidence>
<dbReference type="PANTHER" id="PTHR47540">
    <property type="entry name" value="THIAMINE REPRESSIBLE GENES REGULATORY PROTEIN THI5"/>
    <property type="match status" value="1"/>
</dbReference>
<feature type="transmembrane region" description="Helical" evidence="8">
    <location>
        <begin position="547"/>
        <end position="572"/>
    </location>
</feature>
<keyword evidence="3" id="KW-0805">Transcription regulation</keyword>
<reference evidence="10 11" key="1">
    <citation type="journal article" date="2011" name="Proc. Natl. Acad. Sci. U.S.A.">
        <title>Comparative genomics of xylose-fermenting fungi for enhanced biofuel production.</title>
        <authorList>
            <person name="Wohlbach D.J."/>
            <person name="Kuo A."/>
            <person name="Sato T.K."/>
            <person name="Potts K.M."/>
            <person name="Salamov A.A."/>
            <person name="LaButti K.M."/>
            <person name="Sun H."/>
            <person name="Clum A."/>
            <person name="Pangilinan J.L."/>
            <person name="Lindquist E.A."/>
            <person name="Lucas S."/>
            <person name="Lapidus A."/>
            <person name="Jin M."/>
            <person name="Gunawan C."/>
            <person name="Balan V."/>
            <person name="Dale B.E."/>
            <person name="Jeffries T.W."/>
            <person name="Zinkel R."/>
            <person name="Barry K.W."/>
            <person name="Grigoriev I.V."/>
            <person name="Gasch A.P."/>
        </authorList>
    </citation>
    <scope>NUCLEOTIDE SEQUENCE [LARGE SCALE GENOMIC DNA]</scope>
    <source>
        <strain evidence="11">NRRL Y-27907 / 11-Y1</strain>
    </source>
</reference>
<keyword evidence="8" id="KW-0812">Transmembrane</keyword>
<feature type="region of interest" description="Disordered" evidence="7">
    <location>
        <begin position="45"/>
        <end position="65"/>
    </location>
</feature>
<dbReference type="GO" id="GO:0000981">
    <property type="term" value="F:DNA-binding transcription factor activity, RNA polymerase II-specific"/>
    <property type="evidence" value="ECO:0007669"/>
    <property type="project" value="InterPro"/>
</dbReference>
<dbReference type="SMART" id="SM00066">
    <property type="entry name" value="GAL4"/>
    <property type="match status" value="1"/>
</dbReference>
<keyword evidence="8" id="KW-0472">Membrane</keyword>
<feature type="compositionally biased region" description="Polar residues" evidence="7">
    <location>
        <begin position="701"/>
        <end position="721"/>
    </location>
</feature>
<dbReference type="OrthoDB" id="4064873at2759"/>
<dbReference type="HOGENOM" id="CLU_012010_0_0_1"/>
<keyword evidence="5" id="KW-0804">Transcription</keyword>
<keyword evidence="6" id="KW-0539">Nucleus</keyword>
<dbReference type="GO" id="GO:0043565">
    <property type="term" value="F:sequence-specific DNA binding"/>
    <property type="evidence" value="ECO:0007669"/>
    <property type="project" value="TreeGrafter"/>
</dbReference>
<keyword evidence="2" id="KW-0479">Metal-binding</keyword>
<evidence type="ECO:0000313" key="10">
    <source>
        <dbReference type="EMBL" id="EGW32262.1"/>
    </source>
</evidence>
<dbReference type="STRING" id="619300.G3APU1"/>
<dbReference type="InterPro" id="IPR051711">
    <property type="entry name" value="Stress_Response_Reg"/>
</dbReference>
<dbReference type="FunCoup" id="G3APU1">
    <property type="interactions" value="88"/>
</dbReference>
<proteinExistence type="predicted"/>
<evidence type="ECO:0000256" key="2">
    <source>
        <dbReference type="ARBA" id="ARBA00022723"/>
    </source>
</evidence>
<dbReference type="CDD" id="cd00067">
    <property type="entry name" value="GAL4"/>
    <property type="match status" value="1"/>
</dbReference>
<dbReference type="SMART" id="SM00906">
    <property type="entry name" value="Fungal_trans"/>
    <property type="match status" value="1"/>
</dbReference>
<evidence type="ECO:0000256" key="1">
    <source>
        <dbReference type="ARBA" id="ARBA00004123"/>
    </source>
</evidence>
<dbReference type="InterPro" id="IPR036864">
    <property type="entry name" value="Zn2-C6_fun-type_DNA-bd_sf"/>
</dbReference>
<name>G3APU1_SPAPN</name>
<feature type="compositionally biased region" description="Acidic residues" evidence="7">
    <location>
        <begin position="682"/>
        <end position="691"/>
    </location>
</feature>
<dbReference type="PANTHER" id="PTHR47540:SF2">
    <property type="entry name" value="ZN(II)2CYS6 TRANSCRIPTION FACTOR (EUROFUNG)"/>
    <property type="match status" value="1"/>
</dbReference>
<dbReference type="Pfam" id="PF00172">
    <property type="entry name" value="Zn_clus"/>
    <property type="match status" value="1"/>
</dbReference>
<evidence type="ECO:0000256" key="5">
    <source>
        <dbReference type="ARBA" id="ARBA00023163"/>
    </source>
</evidence>
<dbReference type="RefSeq" id="XP_007375538.1">
    <property type="nucleotide sequence ID" value="XM_007375476.1"/>
</dbReference>
<evidence type="ECO:0000259" key="9">
    <source>
        <dbReference type="PROSITE" id="PS50048"/>
    </source>
</evidence>
<feature type="compositionally biased region" description="Low complexity" evidence="7">
    <location>
        <begin position="45"/>
        <end position="57"/>
    </location>
</feature>
<dbReference type="Proteomes" id="UP000000709">
    <property type="component" value="Unassembled WGS sequence"/>
</dbReference>
<dbReference type="EMBL" id="GL996502">
    <property type="protein sequence ID" value="EGW32262.1"/>
    <property type="molecule type" value="Genomic_DNA"/>
</dbReference>
<gene>
    <name evidence="10" type="ORF">SPAPADRAFT_137982</name>
</gene>
<feature type="region of interest" description="Disordered" evidence="7">
    <location>
        <begin position="678"/>
        <end position="721"/>
    </location>
</feature>
<dbReference type="PROSITE" id="PS50048">
    <property type="entry name" value="ZN2_CY6_FUNGAL_2"/>
    <property type="match status" value="1"/>
</dbReference>
<keyword evidence="11" id="KW-1185">Reference proteome</keyword>
<evidence type="ECO:0000256" key="6">
    <source>
        <dbReference type="ARBA" id="ARBA00023242"/>
    </source>
</evidence>
<keyword evidence="4" id="KW-0238">DNA-binding</keyword>
<dbReference type="InterPro" id="IPR007219">
    <property type="entry name" value="XnlR_reg_dom"/>
</dbReference>
<dbReference type="GO" id="GO:0045944">
    <property type="term" value="P:positive regulation of transcription by RNA polymerase II"/>
    <property type="evidence" value="ECO:0007669"/>
    <property type="project" value="TreeGrafter"/>
</dbReference>
<organism evidence="11">
    <name type="scientific">Spathaspora passalidarum (strain NRRL Y-27907 / 11-Y1)</name>
    <dbReference type="NCBI Taxonomy" id="619300"/>
    <lineage>
        <taxon>Eukaryota</taxon>
        <taxon>Fungi</taxon>
        <taxon>Dikarya</taxon>
        <taxon>Ascomycota</taxon>
        <taxon>Saccharomycotina</taxon>
        <taxon>Pichiomycetes</taxon>
        <taxon>Debaryomycetaceae</taxon>
        <taxon>Spathaspora</taxon>
    </lineage>
</organism>
<accession>G3APU1</accession>
<dbReference type="KEGG" id="spaa:SPAPADRAFT_137982"/>
<evidence type="ECO:0000256" key="3">
    <source>
        <dbReference type="ARBA" id="ARBA00023015"/>
    </source>
</evidence>
<comment type="subcellular location">
    <subcellularLocation>
        <location evidence="1">Nucleus</location>
    </subcellularLocation>
</comment>
<sequence length="764" mass="88489">MRVSKACDRCRTQKIKCSGTHPCNTCVKHKKECTFSTNYHASAAGSTTTNTGFSANGKSTSDHPLNKRQKTVMNVEPFGLPQMDRNHDKEYVAHLENRVQYLESLLTQNMSQTFREPRISEPENVQVEETLFASSSKWRFSRRHQNLLIVELCRSMFANLSEESKKLVTIPRTQYFGWNMSGVHYVNSDELPPIPDFTNCPKFNPQELIDYYFRELNSLFAVLHETVFREQYQAYYKLLQEQQLNKSNDRDAKTNQTRLFSAILYLVYALAIRFSEVQKPKGPNIEMLQFESKLFKYGYKVVSILSFEWESFELIQAWLLIGLYLRVTHRQTSSSHAFDSAIVMTKSMGLGFEESNPKMLACTAYERVKANRIFWCVYTFDRIFGLLTGRYCGIREEDFDRRFPSYDDFKIDTFKDDWMTFPAMALLHVARIANFVHTAPNDNPDLIKYQQINTELAKLHDWFNSNGFRNDLLFNKEDDTISSLVKAQVKLHYYDLVLCIHGKILFNYIGRRITSHGLKIEMVIDASNGVLEVLDKVNKAGLLYTPWYSTLLLLFNVGVCALTLINGGVFVVQARDLLKNTIRLFTILRKSPVRNDQGKLVFRERFKMVRECIWALKMANRILTLRIQEDMTALNNIGVDHGSSEVNKQTFTQLGVNSTEVNKKTNNEFNKVFEKQLHRNDDEDEDEEDEEFRPRELKTPISPNQEHATPSSITSVDNSSAFGGVNSGDPIDFYVNNNGHDLLGNIQWFDQWMDFNYDFGEQNV</sequence>
<dbReference type="eggNOG" id="ENOG502RBGV">
    <property type="taxonomic scope" value="Eukaryota"/>
</dbReference>
<dbReference type="GO" id="GO:0006351">
    <property type="term" value="P:DNA-templated transcription"/>
    <property type="evidence" value="ECO:0007669"/>
    <property type="project" value="InterPro"/>
</dbReference>
<feature type="domain" description="Zn(2)-C6 fungal-type" evidence="9">
    <location>
        <begin position="6"/>
        <end position="35"/>
    </location>
</feature>
<dbReference type="PROSITE" id="PS00463">
    <property type="entry name" value="ZN2_CY6_FUNGAL_1"/>
    <property type="match status" value="1"/>
</dbReference>
<evidence type="ECO:0000313" key="11">
    <source>
        <dbReference type="Proteomes" id="UP000000709"/>
    </source>
</evidence>
<dbReference type="InParanoid" id="G3APU1"/>
<dbReference type="InterPro" id="IPR001138">
    <property type="entry name" value="Zn2Cys6_DnaBD"/>
</dbReference>
<evidence type="ECO:0000256" key="7">
    <source>
        <dbReference type="SAM" id="MobiDB-lite"/>
    </source>
</evidence>
<keyword evidence="8" id="KW-1133">Transmembrane helix</keyword>
<dbReference type="AlphaFoldDB" id="G3APU1"/>
<dbReference type="OMA" id="YDLVLCI"/>
<dbReference type="Pfam" id="PF04082">
    <property type="entry name" value="Fungal_trans"/>
    <property type="match status" value="1"/>
</dbReference>
<dbReference type="CDD" id="cd12148">
    <property type="entry name" value="fungal_TF_MHR"/>
    <property type="match status" value="1"/>
</dbReference>
<dbReference type="GeneID" id="18870087"/>
<evidence type="ECO:0000256" key="4">
    <source>
        <dbReference type="ARBA" id="ARBA00023125"/>
    </source>
</evidence>